<proteinExistence type="predicted"/>
<reference evidence="2" key="1">
    <citation type="submission" date="2017-06" db="EMBL/GenBank/DDBJ databases">
        <title>Whole genome sequence of Laribacter hongkongensis LHGZ1.</title>
        <authorList>
            <person name="Chen D."/>
            <person name="Wu H."/>
            <person name="Chen J."/>
        </authorList>
    </citation>
    <scope>NUCLEOTIDE SEQUENCE [LARGE SCALE GENOMIC DNA]</scope>
    <source>
        <strain evidence="2">LHGZ1</strain>
    </source>
</reference>
<gene>
    <name evidence="1" type="ORF">LHGZ1_1513</name>
</gene>
<evidence type="ECO:0000313" key="1">
    <source>
        <dbReference type="EMBL" id="ASJ24344.1"/>
    </source>
</evidence>
<accession>A0A248LIQ3</accession>
<sequence length="59" mass="7443">MLFKLPYRKIRQKKFRWLFAFSLYFNGSFNRSVARWRLKNPHSYFKAIFDETRSLYSRK</sequence>
<protein>
    <submittedName>
        <fullName evidence="1">Uncharacterized protein</fullName>
    </submittedName>
</protein>
<organism evidence="1 2">
    <name type="scientific">Laribacter hongkongensis</name>
    <dbReference type="NCBI Taxonomy" id="168471"/>
    <lineage>
        <taxon>Bacteria</taxon>
        <taxon>Pseudomonadati</taxon>
        <taxon>Pseudomonadota</taxon>
        <taxon>Betaproteobacteria</taxon>
        <taxon>Neisseriales</taxon>
        <taxon>Aquaspirillaceae</taxon>
        <taxon>Laribacter</taxon>
    </lineage>
</organism>
<evidence type="ECO:0000313" key="2">
    <source>
        <dbReference type="Proteomes" id="UP000197424"/>
    </source>
</evidence>
<dbReference type="AlphaFoldDB" id="A0A248LIQ3"/>
<dbReference type="EMBL" id="CP022115">
    <property type="protein sequence ID" value="ASJ24344.1"/>
    <property type="molecule type" value="Genomic_DNA"/>
</dbReference>
<dbReference type="Proteomes" id="UP000197424">
    <property type="component" value="Chromosome"/>
</dbReference>
<name>A0A248LIQ3_9NEIS</name>